<dbReference type="EMBL" id="JACXVP010000007">
    <property type="protein sequence ID" value="KAG5596278.1"/>
    <property type="molecule type" value="Genomic_DNA"/>
</dbReference>
<name>A0A9J5YBE6_SOLCO</name>
<protein>
    <submittedName>
        <fullName evidence="1">Uncharacterized protein</fullName>
    </submittedName>
</protein>
<feature type="non-terminal residue" evidence="1">
    <location>
        <position position="148"/>
    </location>
</feature>
<dbReference type="OrthoDB" id="1745426at2759"/>
<evidence type="ECO:0000313" key="1">
    <source>
        <dbReference type="EMBL" id="KAG5596278.1"/>
    </source>
</evidence>
<dbReference type="AlphaFoldDB" id="A0A9J5YBE6"/>
<comment type="caution">
    <text evidence="1">The sequence shown here is derived from an EMBL/GenBank/DDBJ whole genome shotgun (WGS) entry which is preliminary data.</text>
</comment>
<accession>A0A9J5YBE6</accession>
<organism evidence="1 2">
    <name type="scientific">Solanum commersonii</name>
    <name type="common">Commerson's wild potato</name>
    <name type="synonym">Commerson's nightshade</name>
    <dbReference type="NCBI Taxonomy" id="4109"/>
    <lineage>
        <taxon>Eukaryota</taxon>
        <taxon>Viridiplantae</taxon>
        <taxon>Streptophyta</taxon>
        <taxon>Embryophyta</taxon>
        <taxon>Tracheophyta</taxon>
        <taxon>Spermatophyta</taxon>
        <taxon>Magnoliopsida</taxon>
        <taxon>eudicotyledons</taxon>
        <taxon>Gunneridae</taxon>
        <taxon>Pentapetalae</taxon>
        <taxon>asterids</taxon>
        <taxon>lamiids</taxon>
        <taxon>Solanales</taxon>
        <taxon>Solanaceae</taxon>
        <taxon>Solanoideae</taxon>
        <taxon>Solaneae</taxon>
        <taxon>Solanum</taxon>
    </lineage>
</organism>
<keyword evidence="2" id="KW-1185">Reference proteome</keyword>
<evidence type="ECO:0000313" key="2">
    <source>
        <dbReference type="Proteomes" id="UP000824120"/>
    </source>
</evidence>
<reference evidence="1 2" key="1">
    <citation type="submission" date="2020-09" db="EMBL/GenBank/DDBJ databases">
        <title>De no assembly of potato wild relative species, Solanum commersonii.</title>
        <authorList>
            <person name="Cho K."/>
        </authorList>
    </citation>
    <scope>NUCLEOTIDE SEQUENCE [LARGE SCALE GENOMIC DNA]</scope>
    <source>
        <strain evidence="1">LZ3.2</strain>
        <tissue evidence="1">Leaf</tissue>
    </source>
</reference>
<dbReference type="InterPro" id="IPR052035">
    <property type="entry name" value="ZnF_BED_domain_contain"/>
</dbReference>
<dbReference type="PANTHER" id="PTHR46481:SF7">
    <property type="entry name" value="ZINC FINGER BED DOMAIN-CONTAINING PROTEIN RICESLEEPER 2-LIKE"/>
    <property type="match status" value="1"/>
</dbReference>
<proteinExistence type="predicted"/>
<dbReference type="Proteomes" id="UP000824120">
    <property type="component" value="Chromosome 7"/>
</dbReference>
<sequence length="148" mass="17231">MLTFMDSDKTKIQYSFTKHPIPVNKVSSQTPHFIDRNWVLHKRILNLCSITSHKGEHLVESISNCLLDWILDNVFIYVTCNVHFEDICELDAYLKECMTSDDVDLREILVIRFVYVSFVSKETYLKESNYSKGSKNQSSICGLSQRKI</sequence>
<gene>
    <name evidence="1" type="ORF">H5410_037510</name>
</gene>
<dbReference type="PANTHER" id="PTHR46481">
    <property type="entry name" value="ZINC FINGER BED DOMAIN-CONTAINING PROTEIN 4"/>
    <property type="match status" value="1"/>
</dbReference>